<sequence length="846" mass="94539">MEHTFGSNSVPSGLMNKSVVLTVKPLRSLAPIFPSQSDASAPPSSQFASAPPTASGNGDIGPSRRSSRGRTVVDDDDEDSQSDGYDNSNDKLRATRRRITSTTAIPVSNSEVVIDSLLSKDEERLAVSIVSSGGYEDEGDDGDVLIYSGQGGQQMDQQLVRGNLALEKSLHRANEVRVIQGLRDFANPTGKVYVYDGLYKIHESWIDKGKSGCNVFKYKLVRVAGQPEAFTLWKSIQQWKDGVTTRDGVILPDLISGAESLPVALVNDVDGEKGPAYFTYIPNLKNRVSQAGLKMRLGVFKTKNKGWGLRSWDPIRVGSFICEYAGLVIAENGIDSDNNYIFDSTRAFESLETQPSDELVKFPFPLIISSRNEGNSLELDHLLTKFFDRLKEKKDQKIVASTARKKKKQSDQSRSARPRKKKAVRQISRTSLTVEERGKPRGDQQRLAADSGSLWLCHGSNKAADMKKTEELDTNSSKWGRNESFGSSLELDHLLTKFFDRLKEKKDQKIVASTARKKKKQSDQSRSARPRKKKAVRQISRTSLTVEERGKPRGDQQRLAADSGSLWLCHGSNKAADMKKTEELDTNSSKWGRNESFGSSLELDHLLTKFFDRLKEKKDQKIVASTARKKKKQSDQSRSARPRKKKAVRQISRTSLTVEERGKPRGDQQRLAADSGSLWLCHGSNKAADMKKTEELDTNSSKWGRNESFGSRKDQKIVASTARKKKKQSDQSRSARPRKKKAVRQISRTSLTVEERGKPRGDQQRLAADSGSLWLCHGSNKAADMKKTEELDTNSSKWGRNESFGSTLVMQPRFPNKPFQRALVSYFDVHLDGKRVHFGFEIQKPG</sequence>
<proteinExistence type="predicted"/>
<protein>
    <submittedName>
        <fullName evidence="1">Uncharacterized protein</fullName>
    </submittedName>
</protein>
<dbReference type="Proteomes" id="UP001056120">
    <property type="component" value="Linkage Group LG21"/>
</dbReference>
<comment type="caution">
    <text evidence="1">The sequence shown here is derived from an EMBL/GenBank/DDBJ whole genome shotgun (WGS) entry which is preliminary data.</text>
</comment>
<reference evidence="1 2" key="2">
    <citation type="journal article" date="2022" name="Mol. Ecol. Resour.">
        <title>The genomes of chicory, endive, great burdock and yacon provide insights into Asteraceae paleo-polyploidization history and plant inulin production.</title>
        <authorList>
            <person name="Fan W."/>
            <person name="Wang S."/>
            <person name="Wang H."/>
            <person name="Wang A."/>
            <person name="Jiang F."/>
            <person name="Liu H."/>
            <person name="Zhao H."/>
            <person name="Xu D."/>
            <person name="Zhang Y."/>
        </authorList>
    </citation>
    <scope>NUCLEOTIDE SEQUENCE [LARGE SCALE GENOMIC DNA]</scope>
    <source>
        <strain evidence="2">cv. Yunnan</strain>
        <tissue evidence="1">Leaves</tissue>
    </source>
</reference>
<evidence type="ECO:0000313" key="2">
    <source>
        <dbReference type="Proteomes" id="UP001056120"/>
    </source>
</evidence>
<keyword evidence="2" id="KW-1185">Reference proteome</keyword>
<gene>
    <name evidence="1" type="ORF">L1987_64190</name>
</gene>
<reference evidence="2" key="1">
    <citation type="journal article" date="2022" name="Mol. Ecol. Resour.">
        <title>The genomes of chicory, endive, great burdock and yacon provide insights into Asteraceae palaeo-polyploidization history and plant inulin production.</title>
        <authorList>
            <person name="Fan W."/>
            <person name="Wang S."/>
            <person name="Wang H."/>
            <person name="Wang A."/>
            <person name="Jiang F."/>
            <person name="Liu H."/>
            <person name="Zhao H."/>
            <person name="Xu D."/>
            <person name="Zhang Y."/>
        </authorList>
    </citation>
    <scope>NUCLEOTIDE SEQUENCE [LARGE SCALE GENOMIC DNA]</scope>
    <source>
        <strain evidence="2">cv. Yunnan</strain>
    </source>
</reference>
<accession>A0ACB9CFA5</accession>
<organism evidence="1 2">
    <name type="scientific">Smallanthus sonchifolius</name>
    <dbReference type="NCBI Taxonomy" id="185202"/>
    <lineage>
        <taxon>Eukaryota</taxon>
        <taxon>Viridiplantae</taxon>
        <taxon>Streptophyta</taxon>
        <taxon>Embryophyta</taxon>
        <taxon>Tracheophyta</taxon>
        <taxon>Spermatophyta</taxon>
        <taxon>Magnoliopsida</taxon>
        <taxon>eudicotyledons</taxon>
        <taxon>Gunneridae</taxon>
        <taxon>Pentapetalae</taxon>
        <taxon>asterids</taxon>
        <taxon>campanulids</taxon>
        <taxon>Asterales</taxon>
        <taxon>Asteraceae</taxon>
        <taxon>Asteroideae</taxon>
        <taxon>Heliantheae alliance</taxon>
        <taxon>Millerieae</taxon>
        <taxon>Smallanthus</taxon>
    </lineage>
</organism>
<name>A0ACB9CFA5_9ASTR</name>
<dbReference type="EMBL" id="CM042038">
    <property type="protein sequence ID" value="KAI3732977.1"/>
    <property type="molecule type" value="Genomic_DNA"/>
</dbReference>
<evidence type="ECO:0000313" key="1">
    <source>
        <dbReference type="EMBL" id="KAI3732977.1"/>
    </source>
</evidence>